<comment type="caution">
    <text evidence="3">The sequence shown here is derived from an EMBL/GenBank/DDBJ whole genome shotgun (WGS) entry which is preliminary data.</text>
</comment>
<feature type="region of interest" description="Disordered" evidence="1">
    <location>
        <begin position="22"/>
        <end position="97"/>
    </location>
</feature>
<dbReference type="Pfam" id="PF02643">
    <property type="entry name" value="DUF192"/>
    <property type="match status" value="1"/>
</dbReference>
<dbReference type="Proteomes" id="UP000437709">
    <property type="component" value="Unassembled WGS sequence"/>
</dbReference>
<feature type="chain" id="PRO_5026681806" description="DUF192 domain-containing protein" evidence="2">
    <location>
        <begin position="30"/>
        <end position="220"/>
    </location>
</feature>
<dbReference type="OrthoDB" id="9808290at2"/>
<name>A0A6N7EJP5_9MICO</name>
<dbReference type="RefSeq" id="WP_152193808.1">
    <property type="nucleotide sequence ID" value="NZ_VUKD01000001.1"/>
</dbReference>
<evidence type="ECO:0000313" key="4">
    <source>
        <dbReference type="Proteomes" id="UP000437709"/>
    </source>
</evidence>
<keyword evidence="4" id="KW-1185">Reference proteome</keyword>
<dbReference type="PANTHER" id="PTHR37953:SF1">
    <property type="entry name" value="UPF0127 PROTEIN MJ1496"/>
    <property type="match status" value="1"/>
</dbReference>
<dbReference type="EMBL" id="WHPC01000092">
    <property type="protein sequence ID" value="MPV38612.1"/>
    <property type="molecule type" value="Genomic_DNA"/>
</dbReference>
<dbReference type="PROSITE" id="PS51257">
    <property type="entry name" value="PROKAR_LIPOPROTEIN"/>
    <property type="match status" value="1"/>
</dbReference>
<feature type="signal peptide" evidence="2">
    <location>
        <begin position="1"/>
        <end position="29"/>
    </location>
</feature>
<dbReference type="InterPro" id="IPR038695">
    <property type="entry name" value="Saro_0823-like_sf"/>
</dbReference>
<evidence type="ECO:0000256" key="2">
    <source>
        <dbReference type="SAM" id="SignalP"/>
    </source>
</evidence>
<evidence type="ECO:0008006" key="5">
    <source>
        <dbReference type="Google" id="ProtNLM"/>
    </source>
</evidence>
<dbReference type="AlphaFoldDB" id="A0A6N7EJP5"/>
<dbReference type="InterPro" id="IPR003795">
    <property type="entry name" value="DUF192"/>
</dbReference>
<keyword evidence="2" id="KW-0732">Signal</keyword>
<protein>
    <recommendedName>
        <fullName evidence="5">DUF192 domain-containing protein</fullName>
    </recommendedName>
</protein>
<accession>A0A6N7EJP5</accession>
<feature type="compositionally biased region" description="Low complexity" evidence="1">
    <location>
        <begin position="63"/>
        <end position="97"/>
    </location>
</feature>
<gene>
    <name evidence="3" type="ORF">GB881_16460</name>
</gene>
<proteinExistence type="predicted"/>
<organism evidence="3 4">
    <name type="scientific">Georgenia subflava</name>
    <dbReference type="NCBI Taxonomy" id="1622177"/>
    <lineage>
        <taxon>Bacteria</taxon>
        <taxon>Bacillati</taxon>
        <taxon>Actinomycetota</taxon>
        <taxon>Actinomycetes</taxon>
        <taxon>Micrococcales</taxon>
        <taxon>Bogoriellaceae</taxon>
        <taxon>Georgenia</taxon>
    </lineage>
</organism>
<dbReference type="PANTHER" id="PTHR37953">
    <property type="entry name" value="UPF0127 PROTEIN MJ1496"/>
    <property type="match status" value="1"/>
</dbReference>
<evidence type="ECO:0000313" key="3">
    <source>
        <dbReference type="EMBL" id="MPV38612.1"/>
    </source>
</evidence>
<sequence>MTRGRGSCPAAAAAIALVLLAGCSGPAPSSDPSPRPTGHESAAVGGPEDPAGAPSATARERQSVTPTPTPGAGPSGSTRPTTPAGSTPPATPSGSTTTVTVGELVFTVEVADDAATQRRGLSGRTSLAAGTGMLFRFDEPATRTFWMPDMAFAVDIAWISDGAAVGVDTMTPCVEEDPADCERWSSPGPVDAALEVPAGALDAVAPGTPVDLSGLGPGAS</sequence>
<dbReference type="Gene3D" id="2.60.120.1140">
    <property type="entry name" value="Protein of unknown function DUF192"/>
    <property type="match status" value="1"/>
</dbReference>
<reference evidence="3 4" key="1">
    <citation type="submission" date="2019-10" db="EMBL/GenBank/DDBJ databases">
        <title>Georgenia wutianyii sp. nov. and Georgenia yuyongxinii sp. nov. isolated from plateau pika (Ochotona curzoniae) in the Qinghai-Tibet plateau of China.</title>
        <authorList>
            <person name="Tian Z."/>
        </authorList>
    </citation>
    <scope>NUCLEOTIDE SEQUENCE [LARGE SCALE GENOMIC DNA]</scope>
    <source>
        <strain evidence="3 4">JCM 19765</strain>
    </source>
</reference>
<evidence type="ECO:0000256" key="1">
    <source>
        <dbReference type="SAM" id="MobiDB-lite"/>
    </source>
</evidence>